<protein>
    <submittedName>
        <fullName evidence="2">Uncharacterized protein</fullName>
    </submittedName>
</protein>
<dbReference type="Proteomes" id="UP001633002">
    <property type="component" value="Unassembled WGS sequence"/>
</dbReference>
<accession>A0ABD3GYF3</accession>
<organism evidence="2 3">
    <name type="scientific">Riccia sorocarpa</name>
    <dbReference type="NCBI Taxonomy" id="122646"/>
    <lineage>
        <taxon>Eukaryota</taxon>
        <taxon>Viridiplantae</taxon>
        <taxon>Streptophyta</taxon>
        <taxon>Embryophyta</taxon>
        <taxon>Marchantiophyta</taxon>
        <taxon>Marchantiopsida</taxon>
        <taxon>Marchantiidae</taxon>
        <taxon>Marchantiales</taxon>
        <taxon>Ricciaceae</taxon>
        <taxon>Riccia</taxon>
    </lineage>
</organism>
<name>A0ABD3GYF3_9MARC</name>
<comment type="caution">
    <text evidence="2">The sequence shown here is derived from an EMBL/GenBank/DDBJ whole genome shotgun (WGS) entry which is preliminary data.</text>
</comment>
<dbReference type="AlphaFoldDB" id="A0ABD3GYF3"/>
<evidence type="ECO:0000313" key="2">
    <source>
        <dbReference type="EMBL" id="KAL3684287.1"/>
    </source>
</evidence>
<evidence type="ECO:0000313" key="3">
    <source>
        <dbReference type="Proteomes" id="UP001633002"/>
    </source>
</evidence>
<dbReference type="EMBL" id="JBJQOH010000006">
    <property type="protein sequence ID" value="KAL3684287.1"/>
    <property type="molecule type" value="Genomic_DNA"/>
</dbReference>
<gene>
    <name evidence="2" type="ORF">R1sor_002309</name>
</gene>
<keyword evidence="3" id="KW-1185">Reference proteome</keyword>
<reference evidence="2 3" key="1">
    <citation type="submission" date="2024-09" db="EMBL/GenBank/DDBJ databases">
        <title>Chromosome-scale assembly of Riccia sorocarpa.</title>
        <authorList>
            <person name="Paukszto L."/>
        </authorList>
    </citation>
    <scope>NUCLEOTIDE SEQUENCE [LARGE SCALE GENOMIC DNA]</scope>
    <source>
        <strain evidence="2">LP-2024</strain>
        <tissue evidence="2">Aerial parts of the thallus</tissue>
    </source>
</reference>
<feature type="signal peptide" evidence="1">
    <location>
        <begin position="1"/>
        <end position="22"/>
    </location>
</feature>
<keyword evidence="1" id="KW-0732">Signal</keyword>
<sequence>MLGRALVMRGVILLQESAGAGGLTLGARYGGSGVVDGLSTVYGREHASAKAYGRNGVGTDGTHLDGVKLAGL</sequence>
<evidence type="ECO:0000256" key="1">
    <source>
        <dbReference type="SAM" id="SignalP"/>
    </source>
</evidence>
<feature type="chain" id="PRO_5044773687" evidence="1">
    <location>
        <begin position="23"/>
        <end position="72"/>
    </location>
</feature>
<proteinExistence type="predicted"/>